<dbReference type="GO" id="GO:0005886">
    <property type="term" value="C:plasma membrane"/>
    <property type="evidence" value="ECO:0007669"/>
    <property type="project" value="TreeGrafter"/>
</dbReference>
<reference evidence="4" key="1">
    <citation type="journal article" date="2021" name="IMA Fungus">
        <title>Genomic characterization of three marine fungi, including Emericellopsis atlantica sp. nov. with signatures of a generalist lifestyle and marine biomass degradation.</title>
        <authorList>
            <person name="Hagestad O.C."/>
            <person name="Hou L."/>
            <person name="Andersen J.H."/>
            <person name="Hansen E.H."/>
            <person name="Altermark B."/>
            <person name="Li C."/>
            <person name="Kuhnert E."/>
            <person name="Cox R.J."/>
            <person name="Crous P.W."/>
            <person name="Spatafora J.W."/>
            <person name="Lail K."/>
            <person name="Amirebrahimi M."/>
            <person name="Lipzen A."/>
            <person name="Pangilinan J."/>
            <person name="Andreopoulos W."/>
            <person name="Hayes R.D."/>
            <person name="Ng V."/>
            <person name="Grigoriev I.V."/>
            <person name="Jackson S.A."/>
            <person name="Sutton T.D.S."/>
            <person name="Dobson A.D.W."/>
            <person name="Rama T."/>
        </authorList>
    </citation>
    <scope>NUCLEOTIDE SEQUENCE</scope>
    <source>
        <strain evidence="4">TRa3180A</strain>
    </source>
</reference>
<dbReference type="OrthoDB" id="10268090at2759"/>
<comment type="similarity">
    <text evidence="1">Belongs to the saccharopine dehydrogenase family.</text>
</comment>
<dbReference type="PANTHER" id="PTHR12286">
    <property type="entry name" value="SACCHAROPINE DEHYDROGENASE-LIKE OXIDOREDUCTASE"/>
    <property type="match status" value="1"/>
</dbReference>
<feature type="transmembrane region" description="Helical" evidence="2">
    <location>
        <begin position="276"/>
        <end position="298"/>
    </location>
</feature>
<organism evidence="4 5">
    <name type="scientific">Calycina marina</name>
    <dbReference type="NCBI Taxonomy" id="1763456"/>
    <lineage>
        <taxon>Eukaryota</taxon>
        <taxon>Fungi</taxon>
        <taxon>Dikarya</taxon>
        <taxon>Ascomycota</taxon>
        <taxon>Pezizomycotina</taxon>
        <taxon>Leotiomycetes</taxon>
        <taxon>Helotiales</taxon>
        <taxon>Pezizellaceae</taxon>
        <taxon>Calycina</taxon>
    </lineage>
</organism>
<keyword evidence="2" id="KW-1133">Transmembrane helix</keyword>
<dbReference type="EMBL" id="MU253777">
    <property type="protein sequence ID" value="KAG9247255.1"/>
    <property type="molecule type" value="Genomic_DNA"/>
</dbReference>
<dbReference type="GO" id="GO:0005811">
    <property type="term" value="C:lipid droplet"/>
    <property type="evidence" value="ECO:0007669"/>
    <property type="project" value="TreeGrafter"/>
</dbReference>
<dbReference type="InterPro" id="IPR005097">
    <property type="entry name" value="Sacchrp_dh_NADP-bd"/>
</dbReference>
<comment type="caution">
    <text evidence="4">The sequence shown here is derived from an EMBL/GenBank/DDBJ whole genome shotgun (WGS) entry which is preliminary data.</text>
</comment>
<dbReference type="AlphaFoldDB" id="A0A9P7Z8E7"/>
<dbReference type="Gene3D" id="3.40.50.720">
    <property type="entry name" value="NAD(P)-binding Rossmann-like Domain"/>
    <property type="match status" value="1"/>
</dbReference>
<evidence type="ECO:0000256" key="1">
    <source>
        <dbReference type="ARBA" id="ARBA00038048"/>
    </source>
</evidence>
<dbReference type="GO" id="GO:0005739">
    <property type="term" value="C:mitochondrion"/>
    <property type="evidence" value="ECO:0007669"/>
    <property type="project" value="TreeGrafter"/>
</dbReference>
<evidence type="ECO:0000313" key="4">
    <source>
        <dbReference type="EMBL" id="KAG9247255.1"/>
    </source>
</evidence>
<dbReference type="GO" id="GO:0009247">
    <property type="term" value="P:glycolipid biosynthetic process"/>
    <property type="evidence" value="ECO:0007669"/>
    <property type="project" value="TreeGrafter"/>
</dbReference>
<protein>
    <submittedName>
        <fullName evidence="4">Saccharopine dehydrogenase-domain-containing protein</fullName>
    </submittedName>
</protein>
<keyword evidence="5" id="KW-1185">Reference proteome</keyword>
<evidence type="ECO:0000259" key="3">
    <source>
        <dbReference type="Pfam" id="PF03435"/>
    </source>
</evidence>
<proteinExistence type="inferred from homology"/>
<accession>A0A9P7Z8E7</accession>
<dbReference type="Pfam" id="PF03435">
    <property type="entry name" value="Sacchrp_dh_NADP"/>
    <property type="match status" value="1"/>
</dbReference>
<name>A0A9P7Z8E7_9HELO</name>
<sequence length="405" mass="44262">MSSRQYDIVVFGLGYTGNLTAEHIAQSLPIDLKWALAGRTESKLRAVAEELKFLNPDRIQPGIEICNLNDADLSALAKKTKLMIATVGPYGRHGEHAFKACAENGTHYLDVTGEIPFVADMIRKYERSAKASGSIMFSQIGIESGPPDLIAWSLVESIKKRFSAPTGEVVVCLHDISAKPSGGTLSSALSFMENFTLKQIKESMIPYAISPASGPKVPSPISWTTKIFGIRAVRDLGILTTAIQASSDVAIVQRSWGFLNYGPKFQYHEYMKSRNYLTGILTHFAILAGGIILAIPFLRNTAKRFVVQPGHGPTKEESSRERFEFRGIGTPDVPGQAPARAYCKFSYQGSLYTYTGISLAEAAISILRDDHKLGGGIYTPAVLGQQFVDRLQANGVKIENGFYED</sequence>
<keyword evidence="2" id="KW-0472">Membrane</keyword>
<dbReference type="InterPro" id="IPR036291">
    <property type="entry name" value="NAD(P)-bd_dom_sf"/>
</dbReference>
<dbReference type="SUPFAM" id="SSF51735">
    <property type="entry name" value="NAD(P)-binding Rossmann-fold domains"/>
    <property type="match status" value="1"/>
</dbReference>
<dbReference type="PANTHER" id="PTHR12286:SF5">
    <property type="entry name" value="SACCHAROPINE DEHYDROGENASE-LIKE OXIDOREDUCTASE"/>
    <property type="match status" value="1"/>
</dbReference>
<keyword evidence="2" id="KW-0812">Transmembrane</keyword>
<feature type="domain" description="Saccharopine dehydrogenase NADP binding" evidence="3">
    <location>
        <begin position="8"/>
        <end position="135"/>
    </location>
</feature>
<evidence type="ECO:0000313" key="5">
    <source>
        <dbReference type="Proteomes" id="UP000887226"/>
    </source>
</evidence>
<dbReference type="InterPro" id="IPR051276">
    <property type="entry name" value="Saccharopine_DH-like_oxidrdct"/>
</dbReference>
<evidence type="ECO:0000256" key="2">
    <source>
        <dbReference type="SAM" id="Phobius"/>
    </source>
</evidence>
<dbReference type="Proteomes" id="UP000887226">
    <property type="component" value="Unassembled WGS sequence"/>
</dbReference>
<gene>
    <name evidence="4" type="ORF">BJ878DRAFT_415223</name>
</gene>